<gene>
    <name evidence="1" type="ORF">HELGO_WM35720</name>
</gene>
<dbReference type="AlphaFoldDB" id="A0A6S6SYI9"/>
<accession>A0A6S6SYI9</accession>
<proteinExistence type="predicted"/>
<organism evidence="1">
    <name type="scientific">uncultured Thiotrichaceae bacterium</name>
    <dbReference type="NCBI Taxonomy" id="298394"/>
    <lineage>
        <taxon>Bacteria</taxon>
        <taxon>Pseudomonadati</taxon>
        <taxon>Pseudomonadota</taxon>
        <taxon>Gammaproteobacteria</taxon>
        <taxon>Thiotrichales</taxon>
        <taxon>Thiotrichaceae</taxon>
        <taxon>environmental samples</taxon>
    </lineage>
</organism>
<sequence>MAIMEFLTSLKRNMMARGVKDVSDPKKWAAYLEGGTIEKEGIHIPYSEITAYTEQLVYRTTLCQECCEAGVCPHCGCTMPKAAMVASKTCPKERWGAMMVADEWQAYKQEKQISFTVNQSAR</sequence>
<reference evidence="1" key="1">
    <citation type="submission" date="2020-01" db="EMBL/GenBank/DDBJ databases">
        <authorList>
            <person name="Meier V. D."/>
            <person name="Meier V D."/>
        </authorList>
    </citation>
    <scope>NUCLEOTIDE SEQUENCE</scope>
    <source>
        <strain evidence="1">HLG_WM_MAG_08</strain>
    </source>
</reference>
<protein>
    <submittedName>
        <fullName evidence="1">Uncharacterized protein</fullName>
    </submittedName>
</protein>
<evidence type="ECO:0000313" key="1">
    <source>
        <dbReference type="EMBL" id="CAA6809597.1"/>
    </source>
</evidence>
<dbReference type="EMBL" id="CACVAV010000150">
    <property type="protein sequence ID" value="CAA6809597.1"/>
    <property type="molecule type" value="Genomic_DNA"/>
</dbReference>
<name>A0A6S6SYI9_9GAMM</name>